<evidence type="ECO:0000256" key="2">
    <source>
        <dbReference type="ARBA" id="ARBA00022448"/>
    </source>
</evidence>
<evidence type="ECO:0000313" key="14">
    <source>
        <dbReference type="Proteomes" id="UP000464214"/>
    </source>
</evidence>
<reference evidence="13 14" key="1">
    <citation type="submission" date="2020-01" db="EMBL/GenBank/DDBJ databases">
        <authorList>
            <person name="Kim M."/>
        </authorList>
    </citation>
    <scope>NUCLEOTIDE SEQUENCE [LARGE SCALE GENOMIC DNA]</scope>
    <source>
        <strain evidence="13 14">BT10</strain>
    </source>
</reference>
<keyword evidence="4" id="KW-0812">Transmembrane</keyword>
<evidence type="ECO:0000256" key="7">
    <source>
        <dbReference type="ARBA" id="ARBA00023136"/>
    </source>
</evidence>
<evidence type="ECO:0000259" key="12">
    <source>
        <dbReference type="Pfam" id="PF07715"/>
    </source>
</evidence>
<sequence length="744" mass="82920">MYSTNYRVFWTMVFLGLCLPFLSVAQSLSGRVLDATSSSPLIGATVTWLGTTQATSTDATGYFQLKAAPSGESSLLVTYIGYKSDTIQVQGRSNLVIKLQSSGSLKEVTVTAKQDRYNAMTPTNSQVITAMDLTKSACCNLAESFETNASVEVSTSDAVSGAKQIQMLGLDGSYTLMTTDNVPALRGLATPYRLNYLSGTYIEAIDIIKGTGSVLNGYESISGQVNVRLRDPEKSDRLYVNLYGNSFAKWDANVNASATLTPKLSTILMLHTDQMANRIDGNDDGFLDLPLGKHYNVFNKWKYNTGKQWVAELGLQALRETRTGGQVGYRSGMPQVEGSFYGTESETDRYSAYSKTSYTFKNRPYQSLGLILSGSHHAFDSNYGARTYNGRQNSGLANLIFQSAFGNTAHTYKTGLSYQLEDYQEELAGKDYTRKEQVPGAFFEYIYQNSTNLTLVGGVRADHHNLYGWVYTPRFNVKYDFTPNTILRLAAGKGFRVANPIAENVASLISNREFVLKDNLAPEKAWNLGGSFTQYFEVGARKGAFITDYYYTSFQNQVVPDMYSSPYQVVFSNLDGRSFSKSFQAELQYELTEMLDVKAAYKYFDVRTTYNDQLLQRPFIPNHRAFLNLGFATPFDKWRADLTAQWFGPRPVPDMEGGHLNGGNSPDGIIKTRTVSPYAVFNGQVTRAFKKWEVYLGGENLLNYKQKNPIIAADRPFSQNFDASMVWAPITGRLIYAGMRFTIK</sequence>
<keyword evidence="3" id="KW-1134">Transmembrane beta strand</keyword>
<dbReference type="SUPFAM" id="SSF49464">
    <property type="entry name" value="Carboxypeptidase regulatory domain-like"/>
    <property type="match status" value="1"/>
</dbReference>
<evidence type="ECO:0000256" key="10">
    <source>
        <dbReference type="RuleBase" id="RU003357"/>
    </source>
</evidence>
<keyword evidence="9" id="KW-0998">Cell outer membrane</keyword>
<dbReference type="InterPro" id="IPR008969">
    <property type="entry name" value="CarboxyPept-like_regulatory"/>
</dbReference>
<gene>
    <name evidence="13" type="ORF">GU926_05415</name>
</gene>
<comment type="similarity">
    <text evidence="10">Belongs to the TonB-dependent receptor family.</text>
</comment>
<dbReference type="GO" id="GO:0015344">
    <property type="term" value="F:siderophore uptake transmembrane transporter activity"/>
    <property type="evidence" value="ECO:0007669"/>
    <property type="project" value="TreeGrafter"/>
</dbReference>
<dbReference type="GO" id="GO:0044718">
    <property type="term" value="P:siderophore transmembrane transport"/>
    <property type="evidence" value="ECO:0007669"/>
    <property type="project" value="TreeGrafter"/>
</dbReference>
<accession>A0A6P1NY72</accession>
<keyword evidence="2" id="KW-0813">Transport</keyword>
<dbReference type="Gene3D" id="2.60.40.1120">
    <property type="entry name" value="Carboxypeptidase-like, regulatory domain"/>
    <property type="match status" value="1"/>
</dbReference>
<keyword evidence="6 10" id="KW-0798">TonB box</keyword>
<proteinExistence type="inferred from homology"/>
<protein>
    <submittedName>
        <fullName evidence="13">TonB-dependent receptor</fullName>
    </submittedName>
</protein>
<evidence type="ECO:0000313" key="13">
    <source>
        <dbReference type="EMBL" id="QHL86905.1"/>
    </source>
</evidence>
<dbReference type="InterPro" id="IPR036942">
    <property type="entry name" value="Beta-barrel_TonB_sf"/>
</dbReference>
<dbReference type="PANTHER" id="PTHR30069">
    <property type="entry name" value="TONB-DEPENDENT OUTER MEMBRANE RECEPTOR"/>
    <property type="match status" value="1"/>
</dbReference>
<evidence type="ECO:0000256" key="8">
    <source>
        <dbReference type="ARBA" id="ARBA00023170"/>
    </source>
</evidence>
<dbReference type="PANTHER" id="PTHR30069:SF29">
    <property type="entry name" value="HEMOGLOBIN AND HEMOGLOBIN-HAPTOGLOBIN-BINDING PROTEIN 1-RELATED"/>
    <property type="match status" value="1"/>
</dbReference>
<dbReference type="Pfam" id="PF13715">
    <property type="entry name" value="CarbopepD_reg_2"/>
    <property type="match status" value="1"/>
</dbReference>
<keyword evidence="14" id="KW-1185">Reference proteome</keyword>
<keyword evidence="5" id="KW-0732">Signal</keyword>
<dbReference type="InterPro" id="IPR037066">
    <property type="entry name" value="Plug_dom_sf"/>
</dbReference>
<keyword evidence="8 13" id="KW-0675">Receptor</keyword>
<dbReference type="InterPro" id="IPR012910">
    <property type="entry name" value="Plug_dom"/>
</dbReference>
<evidence type="ECO:0000256" key="9">
    <source>
        <dbReference type="ARBA" id="ARBA00023237"/>
    </source>
</evidence>
<dbReference type="KEGG" id="nib:GU926_05415"/>
<dbReference type="Pfam" id="PF07715">
    <property type="entry name" value="Plug"/>
    <property type="match status" value="1"/>
</dbReference>
<dbReference type="InterPro" id="IPR039426">
    <property type="entry name" value="TonB-dep_rcpt-like"/>
</dbReference>
<comment type="subcellular location">
    <subcellularLocation>
        <location evidence="1">Cell outer membrane</location>
        <topology evidence="1">Multi-pass membrane protein</topology>
    </subcellularLocation>
</comment>
<evidence type="ECO:0000259" key="11">
    <source>
        <dbReference type="Pfam" id="PF00593"/>
    </source>
</evidence>
<dbReference type="Gene3D" id="2.40.170.20">
    <property type="entry name" value="TonB-dependent receptor, beta-barrel domain"/>
    <property type="match status" value="1"/>
</dbReference>
<dbReference type="SUPFAM" id="SSF56935">
    <property type="entry name" value="Porins"/>
    <property type="match status" value="1"/>
</dbReference>
<keyword evidence="7 10" id="KW-0472">Membrane</keyword>
<dbReference type="Gene3D" id="2.170.130.10">
    <property type="entry name" value="TonB-dependent receptor, plug domain"/>
    <property type="match status" value="1"/>
</dbReference>
<organism evidence="13 14">
    <name type="scientific">Nibribacter ruber</name>
    <dbReference type="NCBI Taxonomy" id="2698458"/>
    <lineage>
        <taxon>Bacteria</taxon>
        <taxon>Pseudomonadati</taxon>
        <taxon>Bacteroidota</taxon>
        <taxon>Cytophagia</taxon>
        <taxon>Cytophagales</taxon>
        <taxon>Hymenobacteraceae</taxon>
        <taxon>Nibribacter</taxon>
    </lineage>
</organism>
<evidence type="ECO:0000256" key="6">
    <source>
        <dbReference type="ARBA" id="ARBA00023077"/>
    </source>
</evidence>
<name>A0A6P1NY72_9BACT</name>
<dbReference type="RefSeq" id="WP_160689764.1">
    <property type="nucleotide sequence ID" value="NZ_CP047897.1"/>
</dbReference>
<dbReference type="GO" id="GO:0009279">
    <property type="term" value="C:cell outer membrane"/>
    <property type="evidence" value="ECO:0007669"/>
    <property type="project" value="UniProtKB-SubCell"/>
</dbReference>
<evidence type="ECO:0000256" key="3">
    <source>
        <dbReference type="ARBA" id="ARBA00022452"/>
    </source>
</evidence>
<evidence type="ECO:0000256" key="1">
    <source>
        <dbReference type="ARBA" id="ARBA00004571"/>
    </source>
</evidence>
<dbReference type="Pfam" id="PF00593">
    <property type="entry name" value="TonB_dep_Rec_b-barrel"/>
    <property type="match status" value="1"/>
</dbReference>
<evidence type="ECO:0000256" key="5">
    <source>
        <dbReference type="ARBA" id="ARBA00022729"/>
    </source>
</evidence>
<dbReference type="AlphaFoldDB" id="A0A6P1NY72"/>
<evidence type="ECO:0000256" key="4">
    <source>
        <dbReference type="ARBA" id="ARBA00022692"/>
    </source>
</evidence>
<dbReference type="InterPro" id="IPR000531">
    <property type="entry name" value="Beta-barrel_TonB"/>
</dbReference>
<dbReference type="Proteomes" id="UP000464214">
    <property type="component" value="Chromosome"/>
</dbReference>
<feature type="domain" description="TonB-dependent receptor-like beta-barrel" evidence="11">
    <location>
        <begin position="292"/>
        <end position="701"/>
    </location>
</feature>
<feature type="domain" description="TonB-dependent receptor plug" evidence="12">
    <location>
        <begin position="120"/>
        <end position="223"/>
    </location>
</feature>
<dbReference type="EMBL" id="CP047897">
    <property type="protein sequence ID" value="QHL86905.1"/>
    <property type="molecule type" value="Genomic_DNA"/>
</dbReference>